<keyword evidence="2" id="KW-0863">Zinc-finger</keyword>
<proteinExistence type="predicted"/>
<dbReference type="InterPro" id="IPR001258">
    <property type="entry name" value="NHL_repeat"/>
</dbReference>
<dbReference type="SUPFAM" id="SSF50969">
    <property type="entry name" value="YVTN repeat-like/Quinoprotein amine dehydrogenase"/>
    <property type="match status" value="1"/>
</dbReference>
<keyword evidence="6" id="KW-1185">Reference proteome</keyword>
<evidence type="ECO:0000259" key="4">
    <source>
        <dbReference type="PROSITE" id="PS50119"/>
    </source>
</evidence>
<sequence length="460" mass="51743">MRWYSGYKTENDQYIDSDAILLNVKVNNSLCCNLHVSPVVPISGMEAASTACDGCEKDEKVESFCVNCEQLYCPECTAYHMKCKATRSHVLLDASHLDTDITHASTDVQCGNECGEQAVVLCLDCKQLLCDNCTQKHARLKATKEHYAITAKQLARDETASLTSFGAYSERTSIVSRPKELVHAQVQVEKGPHSGMFAHEFMSSAPGDKEVTRVRGIVILSDGRIIVADYKNRSLKLYSSELKFEMAKDIKEDPRGMAASANDFVVVTIADKKEIKIYKVEHNKIRTHKTIKVKEKPYSIGYNKDHFAVEHGEGEDGTIRIYDQNIREMCVIPGNTRHFGQFTGNTIRLALDYTKQVIFVVDIVKESVHCVDFKGGLIWTVKVGSPRGIVFHNNILFVASSTENKIIQMNAVDGLVYSMLDEDNRIKRPRYIAYNPDLRKLAVEIDGNHIKLYNIIKCDK</sequence>
<dbReference type="InterPro" id="IPR000315">
    <property type="entry name" value="Znf_B-box"/>
</dbReference>
<feature type="domain" description="B box-type" evidence="4">
    <location>
        <begin position="47"/>
        <end position="94"/>
    </location>
</feature>
<dbReference type="AlphaFoldDB" id="A0A8S3UWK2"/>
<dbReference type="InterPro" id="IPR011042">
    <property type="entry name" value="6-blade_b-propeller_TolB-like"/>
</dbReference>
<dbReference type="GO" id="GO:0008270">
    <property type="term" value="F:zinc ion binding"/>
    <property type="evidence" value="ECO:0007669"/>
    <property type="project" value="UniProtKB-KW"/>
</dbReference>
<dbReference type="InterPro" id="IPR011044">
    <property type="entry name" value="Quino_amine_DH_bsu"/>
</dbReference>
<evidence type="ECO:0000313" key="5">
    <source>
        <dbReference type="EMBL" id="CAG2247036.1"/>
    </source>
</evidence>
<gene>
    <name evidence="5" type="ORF">MEDL_58965</name>
</gene>
<dbReference type="Gene3D" id="2.120.10.30">
    <property type="entry name" value="TolB, C-terminal domain"/>
    <property type="match status" value="1"/>
</dbReference>
<dbReference type="EMBL" id="CAJPWZ010002889">
    <property type="protein sequence ID" value="CAG2247036.1"/>
    <property type="molecule type" value="Genomic_DNA"/>
</dbReference>
<reference evidence="5" key="1">
    <citation type="submission" date="2021-03" db="EMBL/GenBank/DDBJ databases">
        <authorList>
            <person name="Bekaert M."/>
        </authorList>
    </citation>
    <scope>NUCLEOTIDE SEQUENCE</scope>
</reference>
<protein>
    <recommendedName>
        <fullName evidence="4">B box-type domain-containing protein</fullName>
    </recommendedName>
</protein>
<comment type="caution">
    <text evidence="5">The sequence shown here is derived from an EMBL/GenBank/DDBJ whole genome shotgun (WGS) entry which is preliminary data.</text>
</comment>
<feature type="domain" description="B box-type" evidence="4">
    <location>
        <begin position="105"/>
        <end position="151"/>
    </location>
</feature>
<keyword evidence="2" id="KW-0479">Metal-binding</keyword>
<keyword evidence="2" id="KW-0862">Zinc</keyword>
<evidence type="ECO:0000256" key="3">
    <source>
        <dbReference type="PROSITE-ProRule" id="PRU00504"/>
    </source>
</evidence>
<dbReference type="CDD" id="cd19757">
    <property type="entry name" value="Bbox1"/>
    <property type="match status" value="1"/>
</dbReference>
<dbReference type="PROSITE" id="PS51125">
    <property type="entry name" value="NHL"/>
    <property type="match status" value="1"/>
</dbReference>
<dbReference type="Gene3D" id="3.30.160.60">
    <property type="entry name" value="Classic Zinc Finger"/>
    <property type="match status" value="1"/>
</dbReference>
<dbReference type="Proteomes" id="UP000683360">
    <property type="component" value="Unassembled WGS sequence"/>
</dbReference>
<dbReference type="OrthoDB" id="6051861at2759"/>
<evidence type="ECO:0000313" key="6">
    <source>
        <dbReference type="Proteomes" id="UP000683360"/>
    </source>
</evidence>
<keyword evidence="1" id="KW-0677">Repeat</keyword>
<evidence type="ECO:0000256" key="1">
    <source>
        <dbReference type="ARBA" id="ARBA00022737"/>
    </source>
</evidence>
<name>A0A8S3UWK2_MYTED</name>
<accession>A0A8S3UWK2</accession>
<dbReference type="PROSITE" id="PS50119">
    <property type="entry name" value="ZF_BBOX"/>
    <property type="match status" value="2"/>
</dbReference>
<evidence type="ECO:0000256" key="2">
    <source>
        <dbReference type="PROSITE-ProRule" id="PRU00024"/>
    </source>
</evidence>
<organism evidence="5 6">
    <name type="scientific">Mytilus edulis</name>
    <name type="common">Blue mussel</name>
    <dbReference type="NCBI Taxonomy" id="6550"/>
    <lineage>
        <taxon>Eukaryota</taxon>
        <taxon>Metazoa</taxon>
        <taxon>Spiralia</taxon>
        <taxon>Lophotrochozoa</taxon>
        <taxon>Mollusca</taxon>
        <taxon>Bivalvia</taxon>
        <taxon>Autobranchia</taxon>
        <taxon>Pteriomorphia</taxon>
        <taxon>Mytilida</taxon>
        <taxon>Mytiloidea</taxon>
        <taxon>Mytilidae</taxon>
        <taxon>Mytilinae</taxon>
        <taxon>Mytilus</taxon>
    </lineage>
</organism>
<dbReference type="SMART" id="SM00336">
    <property type="entry name" value="BBOX"/>
    <property type="match status" value="2"/>
</dbReference>
<feature type="repeat" description="NHL" evidence="3">
    <location>
        <begin position="198"/>
        <end position="241"/>
    </location>
</feature>